<feature type="binding site" evidence="14">
    <location>
        <begin position="180"/>
        <end position="181"/>
    </location>
    <ligand>
        <name>S-adenosyl-L-methionine</name>
        <dbReference type="ChEBI" id="CHEBI:59789"/>
    </ligand>
</feature>
<keyword evidence="11 14" id="KW-0408">Iron</keyword>
<evidence type="ECO:0000256" key="4">
    <source>
        <dbReference type="ARBA" id="ARBA00022490"/>
    </source>
</evidence>
<dbReference type="SFLD" id="SFLDS00029">
    <property type="entry name" value="Radical_SAM"/>
    <property type="match status" value="1"/>
</dbReference>
<comment type="caution">
    <text evidence="14">Lacks conserved residue(s) required for the propagation of feature annotation.</text>
</comment>
<gene>
    <name evidence="14 16" type="primary">rlmN</name>
    <name evidence="16" type="ORF">KDW03_07105</name>
</gene>
<name>A0AAX3BAI3_9SPIR</name>
<dbReference type="InterPro" id="IPR048641">
    <property type="entry name" value="RlmN_N"/>
</dbReference>
<keyword evidence="3 14" id="KW-0004">4Fe-4S</keyword>
<comment type="miscellaneous">
    <text evidence="14">Reaction proceeds by a ping-pong mechanism involving intermediate methylation of a conserved cysteine residue.</text>
</comment>
<dbReference type="NCBIfam" id="TIGR00048">
    <property type="entry name" value="rRNA_mod_RlmN"/>
    <property type="match status" value="1"/>
</dbReference>
<dbReference type="InterPro" id="IPR013785">
    <property type="entry name" value="Aldolase_TIM"/>
</dbReference>
<dbReference type="PIRSF" id="PIRSF006004">
    <property type="entry name" value="CHP00048"/>
    <property type="match status" value="1"/>
</dbReference>
<dbReference type="AlphaFoldDB" id="A0AAX3BAI3"/>
<evidence type="ECO:0000256" key="13">
    <source>
        <dbReference type="ARBA" id="ARBA00023157"/>
    </source>
</evidence>
<dbReference type="GO" id="GO:0002935">
    <property type="term" value="F:tRNA (adenine(37)-C2)-methyltransferase activity"/>
    <property type="evidence" value="ECO:0007669"/>
    <property type="project" value="UniProtKB-UniRule"/>
</dbReference>
<evidence type="ECO:0000256" key="1">
    <source>
        <dbReference type="ARBA" id="ARBA00004496"/>
    </source>
</evidence>
<dbReference type="SFLD" id="SFLDF00275">
    <property type="entry name" value="adenosine_C2_methyltransferase"/>
    <property type="match status" value="1"/>
</dbReference>
<keyword evidence="17" id="KW-1185">Reference proteome</keyword>
<dbReference type="GO" id="GO:0051539">
    <property type="term" value="F:4 iron, 4 sulfur cluster binding"/>
    <property type="evidence" value="ECO:0007669"/>
    <property type="project" value="UniProtKB-UniRule"/>
</dbReference>
<dbReference type="FunFam" id="3.20.20.70:FF:000014">
    <property type="entry name" value="Probable dual-specificity RNA methyltransferase RlmN"/>
    <property type="match status" value="1"/>
</dbReference>
<comment type="similarity">
    <text evidence="2 14">Belongs to the radical SAM superfamily. RlmN family.</text>
</comment>
<comment type="function">
    <text evidence="14">Specifically methylates position 2 of adenine 2503 in 23S rRNA and position 2 of adenine 37 in tRNAs.</text>
</comment>
<dbReference type="GO" id="GO:0046872">
    <property type="term" value="F:metal ion binding"/>
    <property type="evidence" value="ECO:0007669"/>
    <property type="project" value="UniProtKB-KW"/>
</dbReference>
<keyword evidence="6 14" id="KW-0489">Methyltransferase</keyword>
<protein>
    <recommendedName>
        <fullName evidence="14">Probable dual-specificity RNA methyltransferase RlmN</fullName>
        <ecNumber evidence="14">2.1.1.192</ecNumber>
    </recommendedName>
    <alternativeName>
        <fullName evidence="14">23S rRNA (adenine(2503)-C(2))-methyltransferase</fullName>
    </alternativeName>
    <alternativeName>
        <fullName evidence="14">23S rRNA m2A2503 methyltransferase</fullName>
    </alternativeName>
    <alternativeName>
        <fullName evidence="14">Ribosomal RNA large subunit methyltransferase N</fullName>
    </alternativeName>
    <alternativeName>
        <fullName evidence="14">tRNA (adenine(37)-C(2))-methyltransferase</fullName>
    </alternativeName>
    <alternativeName>
        <fullName evidence="14">tRNA m2A37 methyltransferase</fullName>
    </alternativeName>
</protein>
<dbReference type="GO" id="GO:0030488">
    <property type="term" value="P:tRNA methylation"/>
    <property type="evidence" value="ECO:0007669"/>
    <property type="project" value="UniProtKB-UniRule"/>
</dbReference>
<evidence type="ECO:0000259" key="15">
    <source>
        <dbReference type="PROSITE" id="PS51918"/>
    </source>
</evidence>
<evidence type="ECO:0000256" key="11">
    <source>
        <dbReference type="ARBA" id="ARBA00023004"/>
    </source>
</evidence>
<comment type="catalytic activity">
    <reaction evidence="14">
        <text>adenosine(37) in tRNA + 2 reduced [2Fe-2S]-[ferredoxin] + 2 S-adenosyl-L-methionine = 2-methyladenosine(37) in tRNA + 5'-deoxyadenosine + L-methionine + 2 oxidized [2Fe-2S]-[ferredoxin] + S-adenosyl-L-homocysteine</text>
        <dbReference type="Rhea" id="RHEA:43332"/>
        <dbReference type="Rhea" id="RHEA-COMP:10000"/>
        <dbReference type="Rhea" id="RHEA-COMP:10001"/>
        <dbReference type="Rhea" id="RHEA-COMP:10162"/>
        <dbReference type="Rhea" id="RHEA-COMP:10485"/>
        <dbReference type="ChEBI" id="CHEBI:17319"/>
        <dbReference type="ChEBI" id="CHEBI:33737"/>
        <dbReference type="ChEBI" id="CHEBI:33738"/>
        <dbReference type="ChEBI" id="CHEBI:57844"/>
        <dbReference type="ChEBI" id="CHEBI:57856"/>
        <dbReference type="ChEBI" id="CHEBI:59789"/>
        <dbReference type="ChEBI" id="CHEBI:74411"/>
        <dbReference type="ChEBI" id="CHEBI:74497"/>
        <dbReference type="EC" id="2.1.1.192"/>
    </reaction>
</comment>
<keyword evidence="8 14" id="KW-0949">S-adenosyl-L-methionine</keyword>
<dbReference type="InterPro" id="IPR007197">
    <property type="entry name" value="rSAM"/>
</dbReference>
<dbReference type="EMBL" id="CP073355">
    <property type="protein sequence ID" value="URA09268.1"/>
    <property type="molecule type" value="Genomic_DNA"/>
</dbReference>
<feature type="binding site" evidence="14">
    <location>
        <position position="127"/>
    </location>
    <ligand>
        <name>[4Fe-4S] cluster</name>
        <dbReference type="ChEBI" id="CHEBI:49883"/>
        <note>4Fe-4S-S-AdoMet</note>
    </ligand>
</feature>
<dbReference type="InterPro" id="IPR004383">
    <property type="entry name" value="rRNA_lsu_MTrfase_RlmN/Cfr"/>
</dbReference>
<sequence>MIKGWLSLSLEELRHHMTTLGQPPHRANQIWSWVWTKFITDIQKMTDLPQKWRDELSGELVLLPLTLIDSIQENESVKLLFETLDGHHIETVILKQDEATEETEDPRKRLTLCISSQAGCPLGCVFCATGKLGFSRNLEVDEILAQVILAERFIQEHPGLFGLTLTTPRKISNIVYMGMGEPFLNWDAVKKSISILTHPKGYNLGYRHITISTAGIIEGIRHFTEWNQPVRLAVSLHSPFRMGRERLIPISRSNSLDELIEVLREYQDATGRRITFEYILIAGVNDRLEDVEGLRKLLLPFKYVLNIIPYNPVPGIELETPSRGRVQTFFRFLREAGIHATLRKSRGKTIAAGCGQLGLLWENREVSL</sequence>
<dbReference type="PANTHER" id="PTHR30544:SF5">
    <property type="entry name" value="RADICAL SAM CORE DOMAIN-CONTAINING PROTEIN"/>
    <property type="match status" value="1"/>
</dbReference>
<feature type="binding site" evidence="14">
    <location>
        <position position="311"/>
    </location>
    <ligand>
        <name>S-adenosyl-L-methionine</name>
        <dbReference type="ChEBI" id="CHEBI:59789"/>
    </ligand>
</feature>
<feature type="active site" description="Proton acceptor" evidence="14">
    <location>
        <position position="90"/>
    </location>
</feature>
<evidence type="ECO:0000256" key="6">
    <source>
        <dbReference type="ARBA" id="ARBA00022603"/>
    </source>
</evidence>
<dbReference type="SUPFAM" id="SSF102114">
    <property type="entry name" value="Radical SAM enzymes"/>
    <property type="match status" value="1"/>
</dbReference>
<evidence type="ECO:0000256" key="12">
    <source>
        <dbReference type="ARBA" id="ARBA00023014"/>
    </source>
</evidence>
<dbReference type="KEGG" id="taqu:KDW03_07105"/>
<dbReference type="PROSITE" id="PS51918">
    <property type="entry name" value="RADICAL_SAM"/>
    <property type="match status" value="1"/>
</dbReference>
<dbReference type="SFLD" id="SFLDG01062">
    <property type="entry name" value="methyltransferase_(Class_A)"/>
    <property type="match status" value="1"/>
</dbReference>
<evidence type="ECO:0000256" key="2">
    <source>
        <dbReference type="ARBA" id="ARBA00007544"/>
    </source>
</evidence>
<evidence type="ECO:0000256" key="14">
    <source>
        <dbReference type="HAMAP-Rule" id="MF_01849"/>
    </source>
</evidence>
<reference evidence="16" key="2">
    <citation type="submission" date="2022-06" db="EMBL/GenBank/DDBJ databases">
        <title>Thermospira aquatica gen. nov., sp. nov.</title>
        <authorList>
            <person name="Ben Ali Gam Z."/>
            <person name="Labat M."/>
        </authorList>
    </citation>
    <scope>NUCLEOTIDE SEQUENCE</scope>
    <source>
        <strain evidence="16">F1F22</strain>
    </source>
</reference>
<proteinExistence type="inferred from homology"/>
<feature type="binding site" evidence="14">
    <location>
        <position position="124"/>
    </location>
    <ligand>
        <name>[4Fe-4S] cluster</name>
        <dbReference type="ChEBI" id="CHEBI:49883"/>
        <note>4Fe-4S-S-AdoMet</note>
    </ligand>
</feature>
<feature type="active site" description="S-methylcysteine intermediate" evidence="14">
    <location>
        <position position="354"/>
    </location>
</feature>
<evidence type="ECO:0000313" key="16">
    <source>
        <dbReference type="EMBL" id="URA09268.1"/>
    </source>
</evidence>
<dbReference type="Gene3D" id="1.10.150.530">
    <property type="match status" value="1"/>
</dbReference>
<dbReference type="PANTHER" id="PTHR30544">
    <property type="entry name" value="23S RRNA METHYLTRANSFERASE"/>
    <property type="match status" value="1"/>
</dbReference>
<dbReference type="InterPro" id="IPR040072">
    <property type="entry name" value="Methyltransferase_A"/>
</dbReference>
<dbReference type="GO" id="GO:0070475">
    <property type="term" value="P:rRNA base methylation"/>
    <property type="evidence" value="ECO:0007669"/>
    <property type="project" value="UniProtKB-UniRule"/>
</dbReference>
<evidence type="ECO:0000256" key="10">
    <source>
        <dbReference type="ARBA" id="ARBA00022723"/>
    </source>
</evidence>
<feature type="domain" description="Radical SAM core" evidence="15">
    <location>
        <begin position="106"/>
        <end position="349"/>
    </location>
</feature>
<feature type="binding site" evidence="14">
    <location>
        <position position="120"/>
    </location>
    <ligand>
        <name>[4Fe-4S] cluster</name>
        <dbReference type="ChEBI" id="CHEBI:49883"/>
        <note>4Fe-4S-S-AdoMet</note>
    </ligand>
</feature>
<keyword evidence="5 14" id="KW-0698">rRNA processing</keyword>
<keyword evidence="10 14" id="KW-0479">Metal-binding</keyword>
<evidence type="ECO:0000256" key="7">
    <source>
        <dbReference type="ARBA" id="ARBA00022679"/>
    </source>
</evidence>
<feature type="binding site" evidence="14">
    <location>
        <position position="212"/>
    </location>
    <ligand>
        <name>S-adenosyl-L-methionine</name>
        <dbReference type="ChEBI" id="CHEBI:59789"/>
    </ligand>
</feature>
<dbReference type="GO" id="GO:0000049">
    <property type="term" value="F:tRNA binding"/>
    <property type="evidence" value="ECO:0007669"/>
    <property type="project" value="UniProtKB-UniRule"/>
</dbReference>
<evidence type="ECO:0000256" key="3">
    <source>
        <dbReference type="ARBA" id="ARBA00022485"/>
    </source>
</evidence>
<keyword evidence="9 14" id="KW-0819">tRNA processing</keyword>
<dbReference type="CDD" id="cd01335">
    <property type="entry name" value="Radical_SAM"/>
    <property type="match status" value="1"/>
</dbReference>
<dbReference type="HAMAP" id="MF_01849">
    <property type="entry name" value="RNA_methyltr_RlmN"/>
    <property type="match status" value="1"/>
</dbReference>
<comment type="catalytic activity">
    <reaction evidence="14">
        <text>adenosine(2503) in 23S rRNA + 2 reduced [2Fe-2S]-[ferredoxin] + 2 S-adenosyl-L-methionine = 2-methyladenosine(2503) in 23S rRNA + 5'-deoxyadenosine + L-methionine + 2 oxidized [2Fe-2S]-[ferredoxin] + S-adenosyl-L-homocysteine</text>
        <dbReference type="Rhea" id="RHEA:42916"/>
        <dbReference type="Rhea" id="RHEA-COMP:10000"/>
        <dbReference type="Rhea" id="RHEA-COMP:10001"/>
        <dbReference type="Rhea" id="RHEA-COMP:10152"/>
        <dbReference type="Rhea" id="RHEA-COMP:10282"/>
        <dbReference type="ChEBI" id="CHEBI:17319"/>
        <dbReference type="ChEBI" id="CHEBI:33737"/>
        <dbReference type="ChEBI" id="CHEBI:33738"/>
        <dbReference type="ChEBI" id="CHEBI:57844"/>
        <dbReference type="ChEBI" id="CHEBI:57856"/>
        <dbReference type="ChEBI" id="CHEBI:59789"/>
        <dbReference type="ChEBI" id="CHEBI:74411"/>
        <dbReference type="ChEBI" id="CHEBI:74497"/>
        <dbReference type="EC" id="2.1.1.192"/>
    </reaction>
</comment>
<organism evidence="16 17">
    <name type="scientific">Thermospira aquatica</name>
    <dbReference type="NCBI Taxonomy" id="2828656"/>
    <lineage>
        <taxon>Bacteria</taxon>
        <taxon>Pseudomonadati</taxon>
        <taxon>Spirochaetota</taxon>
        <taxon>Spirochaetia</taxon>
        <taxon>Brevinematales</taxon>
        <taxon>Thermospiraceae</taxon>
        <taxon>Thermospira</taxon>
    </lineage>
</organism>
<reference evidence="16" key="1">
    <citation type="submission" date="2021-04" db="EMBL/GenBank/DDBJ databases">
        <authorList>
            <person name="Postec A."/>
        </authorList>
    </citation>
    <scope>NUCLEOTIDE SEQUENCE</scope>
    <source>
        <strain evidence="16">F1F22</strain>
    </source>
</reference>
<dbReference type="EC" id="2.1.1.192" evidence="14"/>
<dbReference type="GO" id="GO:0070040">
    <property type="term" value="F:rRNA (adenine(2503)-C2-)-methyltransferase activity"/>
    <property type="evidence" value="ECO:0007669"/>
    <property type="project" value="UniProtKB-UniRule"/>
</dbReference>
<dbReference type="Pfam" id="PF04055">
    <property type="entry name" value="Radical_SAM"/>
    <property type="match status" value="1"/>
</dbReference>
<comment type="subcellular location">
    <subcellularLocation>
        <location evidence="1 14">Cytoplasm</location>
    </subcellularLocation>
</comment>
<feature type="binding site" evidence="14">
    <location>
        <begin position="235"/>
        <end position="237"/>
    </location>
    <ligand>
        <name>S-adenosyl-L-methionine</name>
        <dbReference type="ChEBI" id="CHEBI:59789"/>
    </ligand>
</feature>
<dbReference type="InterPro" id="IPR058240">
    <property type="entry name" value="rSAM_sf"/>
</dbReference>
<keyword evidence="13 14" id="KW-1015">Disulfide bond</keyword>
<dbReference type="Gene3D" id="3.20.20.70">
    <property type="entry name" value="Aldolase class I"/>
    <property type="match status" value="1"/>
</dbReference>
<dbReference type="Proteomes" id="UP001056539">
    <property type="component" value="Chromosome"/>
</dbReference>
<evidence type="ECO:0000313" key="17">
    <source>
        <dbReference type="Proteomes" id="UP001056539"/>
    </source>
</evidence>
<keyword evidence="7 14" id="KW-0808">Transferase</keyword>
<dbReference type="GO" id="GO:0019843">
    <property type="term" value="F:rRNA binding"/>
    <property type="evidence" value="ECO:0007669"/>
    <property type="project" value="UniProtKB-UniRule"/>
</dbReference>
<evidence type="ECO:0000256" key="5">
    <source>
        <dbReference type="ARBA" id="ARBA00022552"/>
    </source>
</evidence>
<keyword evidence="12 14" id="KW-0411">Iron-sulfur</keyword>
<evidence type="ECO:0000256" key="9">
    <source>
        <dbReference type="ARBA" id="ARBA00022694"/>
    </source>
</evidence>
<dbReference type="Pfam" id="PF21016">
    <property type="entry name" value="RlmN_N"/>
    <property type="match status" value="1"/>
</dbReference>
<dbReference type="InterPro" id="IPR027492">
    <property type="entry name" value="RNA_MTrfase_RlmN"/>
</dbReference>
<comment type="cofactor">
    <cofactor evidence="14">
        <name>[4Fe-4S] cluster</name>
        <dbReference type="ChEBI" id="CHEBI:49883"/>
    </cofactor>
    <text evidence="14">Binds 1 [4Fe-4S] cluster. The cluster is coordinated with 3 cysteines and an exchangeable S-adenosyl-L-methionine.</text>
</comment>
<accession>A0AAX3BAI3</accession>
<dbReference type="RefSeq" id="WP_271434394.1">
    <property type="nucleotide sequence ID" value="NZ_CP073355.1"/>
</dbReference>
<dbReference type="GO" id="GO:0005737">
    <property type="term" value="C:cytoplasm"/>
    <property type="evidence" value="ECO:0007669"/>
    <property type="project" value="UniProtKB-SubCell"/>
</dbReference>
<evidence type="ECO:0000256" key="8">
    <source>
        <dbReference type="ARBA" id="ARBA00022691"/>
    </source>
</evidence>
<keyword evidence="4 14" id="KW-0963">Cytoplasm</keyword>